<dbReference type="Gene3D" id="3.40.50.1820">
    <property type="entry name" value="alpha/beta hydrolase"/>
    <property type="match status" value="1"/>
</dbReference>
<dbReference type="EMBL" id="MU004234">
    <property type="protein sequence ID" value="KAF2669826.1"/>
    <property type="molecule type" value="Genomic_DNA"/>
</dbReference>
<accession>A0A6A6UDY1</accession>
<proteinExistence type="predicted"/>
<sequence length="465" mass="49665">MPKKTLLLVFIHGFQGGDDTFARFPSHIKALLSHALPHLNVLQITYPKFETRGDLGKAVSNFKEWLTNKVIDLEVATGTPSPTIDPSVRTILIGHSMGGIVGAETILSITGDQPIPHKSNPSVLHDPTFMFPSILGLLAFDTPYLGISPGVVAHGAESHYQNLKGAWSAYNSVSSAFGMGASNSTPPAGKAVDASKALPAPPSANDPDVAAVPAWQRLGRYAMYAGVAGAIVAGGAAAYANRGQISEGWNWATGHLEFVGCLARGAELEKRVANITEISATRGLGFRNMFTVLGRDAGTLMWRDASADAGGMGSGNTSENKGGTWAHSLDGAQRTFCQLPKDGSPSRKYFEATVNDKATSEINAHVNIFTSKENPGYHAMAERVKGLLTEWVEQGWAIADDEPDAMPGATTMDEEPEIIDEEETELLAAKDDDVDMGVEAIDKVDEEPHIVKKEDLAGMDENPWK</sequence>
<protein>
    <recommendedName>
        <fullName evidence="1">AB hydrolase-1 domain-containing protein</fullName>
    </recommendedName>
</protein>
<dbReference type="Proteomes" id="UP000799302">
    <property type="component" value="Unassembled WGS sequence"/>
</dbReference>
<name>A0A6A6UDY1_9PEZI</name>
<dbReference type="InterPro" id="IPR029058">
    <property type="entry name" value="AB_hydrolase_fold"/>
</dbReference>
<dbReference type="SUPFAM" id="SSF53474">
    <property type="entry name" value="alpha/beta-Hydrolases"/>
    <property type="match status" value="1"/>
</dbReference>
<dbReference type="InterPro" id="IPR000073">
    <property type="entry name" value="AB_hydrolase_1"/>
</dbReference>
<organism evidence="2 3">
    <name type="scientific">Microthyrium microscopicum</name>
    <dbReference type="NCBI Taxonomy" id="703497"/>
    <lineage>
        <taxon>Eukaryota</taxon>
        <taxon>Fungi</taxon>
        <taxon>Dikarya</taxon>
        <taxon>Ascomycota</taxon>
        <taxon>Pezizomycotina</taxon>
        <taxon>Dothideomycetes</taxon>
        <taxon>Dothideomycetes incertae sedis</taxon>
        <taxon>Microthyriales</taxon>
        <taxon>Microthyriaceae</taxon>
        <taxon>Microthyrium</taxon>
    </lineage>
</organism>
<dbReference type="PANTHER" id="PTHR47842:SF1">
    <property type="entry name" value="DUF676 DOMAIN-CONTAINING PROTEIN"/>
    <property type="match status" value="1"/>
</dbReference>
<dbReference type="OrthoDB" id="442243at2759"/>
<dbReference type="AlphaFoldDB" id="A0A6A6UDY1"/>
<gene>
    <name evidence="2" type="ORF">BT63DRAFT_439011</name>
</gene>
<feature type="domain" description="AB hydrolase-1" evidence="1">
    <location>
        <begin position="8"/>
        <end position="222"/>
    </location>
</feature>
<keyword evidence="3" id="KW-1185">Reference proteome</keyword>
<reference evidence="2" key="1">
    <citation type="journal article" date="2020" name="Stud. Mycol.">
        <title>101 Dothideomycetes genomes: a test case for predicting lifestyles and emergence of pathogens.</title>
        <authorList>
            <person name="Haridas S."/>
            <person name="Albert R."/>
            <person name="Binder M."/>
            <person name="Bloem J."/>
            <person name="Labutti K."/>
            <person name="Salamov A."/>
            <person name="Andreopoulos B."/>
            <person name="Baker S."/>
            <person name="Barry K."/>
            <person name="Bills G."/>
            <person name="Bluhm B."/>
            <person name="Cannon C."/>
            <person name="Castanera R."/>
            <person name="Culley D."/>
            <person name="Daum C."/>
            <person name="Ezra D."/>
            <person name="Gonzalez J."/>
            <person name="Henrissat B."/>
            <person name="Kuo A."/>
            <person name="Liang C."/>
            <person name="Lipzen A."/>
            <person name="Lutzoni F."/>
            <person name="Magnuson J."/>
            <person name="Mondo S."/>
            <person name="Nolan M."/>
            <person name="Ohm R."/>
            <person name="Pangilinan J."/>
            <person name="Park H.-J."/>
            <person name="Ramirez L."/>
            <person name="Alfaro M."/>
            <person name="Sun H."/>
            <person name="Tritt A."/>
            <person name="Yoshinaga Y."/>
            <person name="Zwiers L.-H."/>
            <person name="Turgeon B."/>
            <person name="Goodwin S."/>
            <person name="Spatafora J."/>
            <person name="Crous P."/>
            <person name="Grigoriev I."/>
        </authorList>
    </citation>
    <scope>NUCLEOTIDE SEQUENCE</scope>
    <source>
        <strain evidence="2">CBS 115976</strain>
    </source>
</reference>
<evidence type="ECO:0000313" key="3">
    <source>
        <dbReference type="Proteomes" id="UP000799302"/>
    </source>
</evidence>
<evidence type="ECO:0000259" key="1">
    <source>
        <dbReference type="Pfam" id="PF12697"/>
    </source>
</evidence>
<dbReference type="PANTHER" id="PTHR47842">
    <property type="entry name" value="EXPRESSED PROTEIN"/>
    <property type="match status" value="1"/>
</dbReference>
<evidence type="ECO:0000313" key="2">
    <source>
        <dbReference type="EMBL" id="KAF2669826.1"/>
    </source>
</evidence>
<dbReference type="Pfam" id="PF12697">
    <property type="entry name" value="Abhydrolase_6"/>
    <property type="match status" value="1"/>
</dbReference>